<accession>A0A199VSP2</accession>
<comment type="caution">
    <text evidence="2">The sequence shown here is derived from an EMBL/GenBank/DDBJ whole genome shotgun (WGS) entry which is preliminary data.</text>
</comment>
<dbReference type="Gene3D" id="3.40.50.1010">
    <property type="entry name" value="5'-nuclease"/>
    <property type="match status" value="2"/>
</dbReference>
<gene>
    <name evidence="2" type="ORF">ACMD2_05963</name>
</gene>
<dbReference type="STRING" id="4615.A0A199VSP2"/>
<dbReference type="EMBL" id="LSRQ01000954">
    <property type="protein sequence ID" value="OAY80074.1"/>
    <property type="molecule type" value="Genomic_DNA"/>
</dbReference>
<evidence type="ECO:0000259" key="1">
    <source>
        <dbReference type="Pfam" id="PF13638"/>
    </source>
</evidence>
<evidence type="ECO:0000313" key="3">
    <source>
        <dbReference type="Proteomes" id="UP000092600"/>
    </source>
</evidence>
<organism evidence="2 3">
    <name type="scientific">Ananas comosus</name>
    <name type="common">Pineapple</name>
    <name type="synonym">Ananas ananas</name>
    <dbReference type="NCBI Taxonomy" id="4615"/>
    <lineage>
        <taxon>Eukaryota</taxon>
        <taxon>Viridiplantae</taxon>
        <taxon>Streptophyta</taxon>
        <taxon>Embryophyta</taxon>
        <taxon>Tracheophyta</taxon>
        <taxon>Spermatophyta</taxon>
        <taxon>Magnoliopsida</taxon>
        <taxon>Liliopsida</taxon>
        <taxon>Poales</taxon>
        <taxon>Bromeliaceae</taxon>
        <taxon>Bromelioideae</taxon>
        <taxon>Ananas</taxon>
    </lineage>
</organism>
<protein>
    <submittedName>
        <fullName evidence="2">FHA domain-containing protein PS1</fullName>
    </submittedName>
</protein>
<dbReference type="Proteomes" id="UP000092600">
    <property type="component" value="Unassembled WGS sequence"/>
</dbReference>
<dbReference type="Pfam" id="PF13638">
    <property type="entry name" value="PIN_4"/>
    <property type="match status" value="1"/>
</dbReference>
<sequence>MPFYVLDKNGIVAITDGALQNAAWLLNMDSIGIAMPQRKPWSSSFLELSAIGAAALSALFLHAVHGSGRILVDRQREMVLFLSASVIRELDCMKRHGNFFRRPSSKASSALQWIEECMKNTSWWIEECMKNFFRRPSSKASSALQWIEECMKNTSWWLYVQSSLETKPVAPTPPITPTLQFIDGNNELGAKIFSSMSFSRYGNFMHIVSPTAKDHILDCALLFKEIRKDGQLIILSSSTTLKIKAMAEGSRNTFVVFALVKGNRYAALSAFGGSPLTTREGSWRGSPWLLHAVHDSWWTG</sequence>
<evidence type="ECO:0000313" key="2">
    <source>
        <dbReference type="EMBL" id="OAY80074.1"/>
    </source>
</evidence>
<dbReference type="PANTHER" id="PTHR22593:SF8">
    <property type="entry name" value="FHA DOMAIN-CONTAINING PROTEIN PS1"/>
    <property type="match status" value="1"/>
</dbReference>
<dbReference type="InterPro" id="IPR002716">
    <property type="entry name" value="PIN_dom"/>
</dbReference>
<proteinExistence type="predicted"/>
<dbReference type="GO" id="GO:0031965">
    <property type="term" value="C:nuclear membrane"/>
    <property type="evidence" value="ECO:0007669"/>
    <property type="project" value="TreeGrafter"/>
</dbReference>
<name>A0A199VSP2_ANACO</name>
<feature type="domain" description="PIN" evidence="1">
    <location>
        <begin position="134"/>
        <end position="249"/>
    </location>
</feature>
<dbReference type="AlphaFoldDB" id="A0A199VSP2"/>
<dbReference type="PANTHER" id="PTHR22593">
    <property type="entry name" value="TRANSMEMBRANE PROTEIN 18"/>
    <property type="match status" value="1"/>
</dbReference>
<reference evidence="2 3" key="1">
    <citation type="journal article" date="2016" name="DNA Res.">
        <title>The draft genome of MD-2 pineapple using hybrid error correction of long reads.</title>
        <authorList>
            <person name="Redwan R.M."/>
            <person name="Saidin A."/>
            <person name="Kumar S.V."/>
        </authorList>
    </citation>
    <scope>NUCLEOTIDE SEQUENCE [LARGE SCALE GENOMIC DNA]</scope>
    <source>
        <strain evidence="3">cv. MD2</strain>
        <tissue evidence="2">Leaf</tissue>
    </source>
</reference>